<dbReference type="GO" id="GO:0016787">
    <property type="term" value="F:hydrolase activity"/>
    <property type="evidence" value="ECO:0007669"/>
    <property type="project" value="UniProtKB-KW"/>
</dbReference>
<evidence type="ECO:0000259" key="2">
    <source>
        <dbReference type="Pfam" id="PF00144"/>
    </source>
</evidence>
<dbReference type="RefSeq" id="WP_085357286.1">
    <property type="nucleotide sequence ID" value="NZ_NAFD01000130.1"/>
</dbReference>
<dbReference type="PANTHER" id="PTHR43283:SF3">
    <property type="entry name" value="BETA-LACTAMASE FAMILY PROTEIN (AFU_ORTHOLOGUE AFUA_5G07500)"/>
    <property type="match status" value="1"/>
</dbReference>
<dbReference type="OrthoDB" id="9808046at2"/>
<sequence length="426" mass="46096">MLPFTRTLGVLALVGSLLSFPPAFAQEGTVSPEEAGFSKPGLERLDAYIKSEIEGKKIPGAVMMIQRNGKTAYFSTFGVRDPASNEKMTANTIFRIYSMSKPITTVAAMMLVEEGKLQLEDPLSKYIPAFANVKVGVEKKGEDGVAGLDLVAPKKPITIQDLMRHTSGLTYGFFGEGAVKKTYVDSQLTAGDFDNAEFAERLAKLPLAYQPGTTWDYSQSTDILGRVIEVASGKSLFEFEKERILNPLGMKDTAFYVPDPSKASLVAEPFPNDRTIGAGAAMNDPRVVRKWESGGGGMVSTIADYARFTQMILNGGTLDGRRYLSPKTVAYMGSNHIGPAAGVQPGPYYLPGPGFGFGLGFAVRTEPGVSFTEGSVGEMTWSGAGGTTFWIDPKENMFVVFMAQTVTHRTRIRTALKNIVYGAFEK</sequence>
<proteinExistence type="predicted"/>
<comment type="caution">
    <text evidence="3">The sequence shown here is derived from an EMBL/GenBank/DDBJ whole genome shotgun (WGS) entry which is preliminary data.</text>
</comment>
<dbReference type="InterPro" id="IPR012338">
    <property type="entry name" value="Beta-lactam/transpept-like"/>
</dbReference>
<keyword evidence="1" id="KW-0732">Signal</keyword>
<evidence type="ECO:0000256" key="1">
    <source>
        <dbReference type="SAM" id="SignalP"/>
    </source>
</evidence>
<reference evidence="3 4" key="1">
    <citation type="submission" date="2017-03" db="EMBL/GenBank/DDBJ databases">
        <title>Whole genome sequences of fourteen strains of Bradyrhizobium canariense and one strain of Bradyrhizobium japonicum isolated from Lupinus (Papilionoideae: Genisteae) species in Algeria.</title>
        <authorList>
            <person name="Crovadore J."/>
            <person name="Chekireb D."/>
            <person name="Brachmann A."/>
            <person name="Chablais R."/>
            <person name="Cochard B."/>
            <person name="Lefort F."/>
        </authorList>
    </citation>
    <scope>NUCLEOTIDE SEQUENCE [LARGE SCALE GENOMIC DNA]</scope>
    <source>
        <strain evidence="3 4">UBMA195</strain>
    </source>
</reference>
<dbReference type="InterPro" id="IPR001466">
    <property type="entry name" value="Beta-lactam-related"/>
</dbReference>
<dbReference type="Gene3D" id="3.40.710.10">
    <property type="entry name" value="DD-peptidase/beta-lactamase superfamily"/>
    <property type="match status" value="1"/>
</dbReference>
<dbReference type="AlphaFoldDB" id="A0A1X3HFI2"/>
<feature type="domain" description="Beta-lactamase-related" evidence="2">
    <location>
        <begin position="45"/>
        <end position="407"/>
    </location>
</feature>
<dbReference type="SUPFAM" id="SSF56601">
    <property type="entry name" value="beta-lactamase/transpeptidase-like"/>
    <property type="match status" value="1"/>
</dbReference>
<keyword evidence="3" id="KW-0378">Hydrolase</keyword>
<dbReference type="EMBL" id="NAFI01000121">
    <property type="protein sequence ID" value="OSJ18934.1"/>
    <property type="molecule type" value="Genomic_DNA"/>
</dbReference>
<protein>
    <submittedName>
        <fullName evidence="3">Serine hydrolase</fullName>
    </submittedName>
</protein>
<accession>A0A1X3HFI2</accession>
<evidence type="ECO:0000313" key="3">
    <source>
        <dbReference type="EMBL" id="OSJ18934.1"/>
    </source>
</evidence>
<feature type="signal peptide" evidence="1">
    <location>
        <begin position="1"/>
        <end position="25"/>
    </location>
</feature>
<evidence type="ECO:0000313" key="4">
    <source>
        <dbReference type="Proteomes" id="UP000193553"/>
    </source>
</evidence>
<gene>
    <name evidence="3" type="ORF">BSZ18_01335</name>
</gene>
<feature type="chain" id="PRO_5011906132" evidence="1">
    <location>
        <begin position="26"/>
        <end position="426"/>
    </location>
</feature>
<dbReference type="InterPro" id="IPR050789">
    <property type="entry name" value="Diverse_Enzym_Activities"/>
</dbReference>
<dbReference type="Proteomes" id="UP000193553">
    <property type="component" value="Unassembled WGS sequence"/>
</dbReference>
<name>A0A1X3HFI2_9BRAD</name>
<organism evidence="3 4">
    <name type="scientific">Bradyrhizobium canariense</name>
    <dbReference type="NCBI Taxonomy" id="255045"/>
    <lineage>
        <taxon>Bacteria</taxon>
        <taxon>Pseudomonadati</taxon>
        <taxon>Pseudomonadota</taxon>
        <taxon>Alphaproteobacteria</taxon>
        <taxon>Hyphomicrobiales</taxon>
        <taxon>Nitrobacteraceae</taxon>
        <taxon>Bradyrhizobium</taxon>
    </lineage>
</organism>
<dbReference type="PANTHER" id="PTHR43283">
    <property type="entry name" value="BETA-LACTAMASE-RELATED"/>
    <property type="match status" value="1"/>
</dbReference>
<dbReference type="Pfam" id="PF00144">
    <property type="entry name" value="Beta-lactamase"/>
    <property type="match status" value="1"/>
</dbReference>